<dbReference type="PANTHER" id="PTHR21366">
    <property type="entry name" value="GLYOXALASE FAMILY PROTEIN"/>
    <property type="match status" value="1"/>
</dbReference>
<dbReference type="InterPro" id="IPR029068">
    <property type="entry name" value="Glyas_Bleomycin-R_OHBP_Dase"/>
</dbReference>
<evidence type="ECO:0000259" key="1">
    <source>
        <dbReference type="PROSITE" id="PS51819"/>
    </source>
</evidence>
<dbReference type="SUPFAM" id="SSF54593">
    <property type="entry name" value="Glyoxalase/Bleomycin resistance protein/Dihydroxybiphenyl dioxygenase"/>
    <property type="match status" value="1"/>
</dbReference>
<sequence>MKAFRFTHIDHCSVLITDVEKARQFYGGTLGLTEIAPPREFDFVAVWYDLGGTYLHLLLKPHPDTISPRHFCLHVTDARAAREHYRALGVPIDETVKIAAADRFFVRDPDGNRIEVLQWDRPYAPATDGRFSA</sequence>
<name>A0A225DKE6_9BACT</name>
<dbReference type="Pfam" id="PF00903">
    <property type="entry name" value="Glyoxalase"/>
    <property type="match status" value="1"/>
</dbReference>
<dbReference type="PROSITE" id="PS51819">
    <property type="entry name" value="VOC"/>
    <property type="match status" value="1"/>
</dbReference>
<dbReference type="InterPro" id="IPR050383">
    <property type="entry name" value="GlyoxalaseI/FosfomycinResist"/>
</dbReference>
<keyword evidence="3" id="KW-1185">Reference proteome</keyword>
<comment type="caution">
    <text evidence="2">The sequence shown here is derived from an EMBL/GenBank/DDBJ whole genome shotgun (WGS) entry which is preliminary data.</text>
</comment>
<dbReference type="InterPro" id="IPR004360">
    <property type="entry name" value="Glyas_Fos-R_dOase_dom"/>
</dbReference>
<proteinExistence type="predicted"/>
<dbReference type="RefSeq" id="WP_088259607.1">
    <property type="nucleotide sequence ID" value="NZ_NIDE01000017.1"/>
</dbReference>
<organism evidence="2 3">
    <name type="scientific">Fimbriiglobus ruber</name>
    <dbReference type="NCBI Taxonomy" id="1908690"/>
    <lineage>
        <taxon>Bacteria</taxon>
        <taxon>Pseudomonadati</taxon>
        <taxon>Planctomycetota</taxon>
        <taxon>Planctomycetia</taxon>
        <taxon>Gemmatales</taxon>
        <taxon>Gemmataceae</taxon>
        <taxon>Fimbriiglobus</taxon>
    </lineage>
</organism>
<reference evidence="3" key="1">
    <citation type="submission" date="2017-06" db="EMBL/GenBank/DDBJ databases">
        <title>Genome analysis of Fimbriiglobus ruber SP5, the first member of the order Planctomycetales with confirmed chitinolytic capability.</title>
        <authorList>
            <person name="Ravin N.V."/>
            <person name="Rakitin A.L."/>
            <person name="Ivanova A.A."/>
            <person name="Beletsky A.V."/>
            <person name="Kulichevskaya I.S."/>
            <person name="Mardanov A.V."/>
            <person name="Dedysh S.N."/>
        </authorList>
    </citation>
    <scope>NUCLEOTIDE SEQUENCE [LARGE SCALE GENOMIC DNA]</scope>
    <source>
        <strain evidence="3">SP5</strain>
    </source>
</reference>
<dbReference type="PANTHER" id="PTHR21366:SF22">
    <property type="entry name" value="VOC DOMAIN-CONTAINING PROTEIN"/>
    <property type="match status" value="1"/>
</dbReference>
<dbReference type="Proteomes" id="UP000214646">
    <property type="component" value="Unassembled WGS sequence"/>
</dbReference>
<protein>
    <submittedName>
        <fullName evidence="2">Glyoxalase family protein</fullName>
    </submittedName>
</protein>
<dbReference type="Gene3D" id="3.10.180.10">
    <property type="entry name" value="2,3-Dihydroxybiphenyl 1,2-Dioxygenase, domain 1"/>
    <property type="match status" value="1"/>
</dbReference>
<accession>A0A225DKE6</accession>
<dbReference type="OrthoDB" id="9800322at2"/>
<feature type="domain" description="VOC" evidence="1">
    <location>
        <begin position="8"/>
        <end position="119"/>
    </location>
</feature>
<dbReference type="EMBL" id="NIDE01000017">
    <property type="protein sequence ID" value="OWK36627.1"/>
    <property type="molecule type" value="Genomic_DNA"/>
</dbReference>
<gene>
    <name evidence="2" type="ORF">FRUB_09190</name>
</gene>
<dbReference type="InterPro" id="IPR037523">
    <property type="entry name" value="VOC_core"/>
</dbReference>
<evidence type="ECO:0000313" key="2">
    <source>
        <dbReference type="EMBL" id="OWK36627.1"/>
    </source>
</evidence>
<dbReference type="AlphaFoldDB" id="A0A225DKE6"/>
<evidence type="ECO:0000313" key="3">
    <source>
        <dbReference type="Proteomes" id="UP000214646"/>
    </source>
</evidence>